<dbReference type="GO" id="GO:0160147">
    <property type="term" value="F:tRNA pseudouridine(38-40) synthase activity"/>
    <property type="evidence" value="ECO:0007669"/>
    <property type="project" value="UniProtKB-EC"/>
</dbReference>
<feature type="binding site" evidence="4">
    <location>
        <position position="169"/>
    </location>
    <ligand>
        <name>substrate</name>
    </ligand>
</feature>
<dbReference type="PANTHER" id="PTHR11142:SF0">
    <property type="entry name" value="TRNA PSEUDOURIDINE SYNTHASE-LIKE 1"/>
    <property type="match status" value="1"/>
</dbReference>
<gene>
    <name evidence="4 7" type="primary">truA</name>
    <name evidence="7" type="ORF">ID810_09430</name>
</gene>
<evidence type="ECO:0000256" key="4">
    <source>
        <dbReference type="HAMAP-Rule" id="MF_00171"/>
    </source>
</evidence>
<dbReference type="PANTHER" id="PTHR11142">
    <property type="entry name" value="PSEUDOURIDYLATE SYNTHASE"/>
    <property type="match status" value="1"/>
</dbReference>
<dbReference type="SUPFAM" id="SSF55120">
    <property type="entry name" value="Pseudouridine synthase"/>
    <property type="match status" value="1"/>
</dbReference>
<feature type="domain" description="Pseudouridine synthase I TruA alpha/beta" evidence="6">
    <location>
        <begin position="207"/>
        <end position="312"/>
    </location>
</feature>
<dbReference type="CDD" id="cd02570">
    <property type="entry name" value="PseudoU_synth_EcTruA"/>
    <property type="match status" value="1"/>
</dbReference>
<comment type="caution">
    <text evidence="4">Lacks conserved residue(s) required for the propagation of feature annotation.</text>
</comment>
<evidence type="ECO:0000313" key="8">
    <source>
        <dbReference type="Proteomes" id="UP000594637"/>
    </source>
</evidence>
<dbReference type="GO" id="GO:0031119">
    <property type="term" value="P:tRNA pseudouridine synthesis"/>
    <property type="evidence" value="ECO:0007669"/>
    <property type="project" value="UniProtKB-UniRule"/>
</dbReference>
<sequence>MLTDVKPGDAPTPGAVVEEAEGAEAKNGATVRLRLDLAYDGVGFSGWAAQPGLRTVEGELTDALETVLRTPVRLTVAGRTDAGVHAAAQAVHLDVPLAAWQALPGRSGRRPEDALLTRLAGVLARQAHLAADAGLTGPVPRGASDVVVTGARVAPEGFDARFSALSRRYVYRIADGGPAGAPRNASRRGQVLWLPEALDVEAMDRSARPLLGEHDFLSYCRPREGATTVRTLKRLDWRRPTRGADAGLVTLTVVADAFCHSMVRSLVGVGLAVGRGSRDEAWPAALLERRSRDGAAPVAPAHGLTLEEVVYPSDDALAEQARRSRVVRRLPADPLAEDCGC</sequence>
<dbReference type="EC" id="5.4.99.12" evidence="4"/>
<dbReference type="Pfam" id="PF01416">
    <property type="entry name" value="PseudoU_synth_1"/>
    <property type="match status" value="1"/>
</dbReference>
<dbReference type="AlphaFoldDB" id="A0A7T0PWK9"/>
<comment type="function">
    <text evidence="4">Formation of pseudouridine at positions 38, 39 and 40 in the anticodon stem and loop of transfer RNAs.</text>
</comment>
<dbReference type="GO" id="GO:0003723">
    <property type="term" value="F:RNA binding"/>
    <property type="evidence" value="ECO:0007669"/>
    <property type="project" value="InterPro"/>
</dbReference>
<dbReference type="InterPro" id="IPR020095">
    <property type="entry name" value="PsdUridine_synth_TruA_C"/>
</dbReference>
<dbReference type="RefSeq" id="WP_166856024.1">
    <property type="nucleotide sequence ID" value="NZ_CP063989.1"/>
</dbReference>
<accession>A0A7T0PWK9</accession>
<dbReference type="HAMAP" id="MF_00171">
    <property type="entry name" value="TruA"/>
    <property type="match status" value="1"/>
</dbReference>
<evidence type="ECO:0000256" key="5">
    <source>
        <dbReference type="RuleBase" id="RU003792"/>
    </source>
</evidence>
<proteinExistence type="inferred from homology"/>
<keyword evidence="2 4" id="KW-0819">tRNA processing</keyword>
<evidence type="ECO:0000256" key="2">
    <source>
        <dbReference type="ARBA" id="ARBA00022694"/>
    </source>
</evidence>
<dbReference type="InterPro" id="IPR020094">
    <property type="entry name" value="TruA/RsuA/RluB/E/F_N"/>
</dbReference>
<dbReference type="Proteomes" id="UP000594637">
    <property type="component" value="Chromosome"/>
</dbReference>
<reference evidence="7 8" key="1">
    <citation type="submission" date="2020-11" db="EMBL/GenBank/DDBJ databases">
        <title>Actinomyces sp. ZJ750.</title>
        <authorList>
            <person name="Zhou J."/>
        </authorList>
    </citation>
    <scope>NUCLEOTIDE SEQUENCE [LARGE SCALE GENOMIC DNA]</scope>
    <source>
        <strain evidence="7 8">ZJ750</strain>
    </source>
</reference>
<dbReference type="EMBL" id="CP063989">
    <property type="protein sequence ID" value="QPL04955.1"/>
    <property type="molecule type" value="Genomic_DNA"/>
</dbReference>
<comment type="subunit">
    <text evidence="4">Homodimer.</text>
</comment>
<evidence type="ECO:0000256" key="3">
    <source>
        <dbReference type="ARBA" id="ARBA00023235"/>
    </source>
</evidence>
<evidence type="ECO:0000313" key="7">
    <source>
        <dbReference type="EMBL" id="QPL04955.1"/>
    </source>
</evidence>
<feature type="active site" description="Nucleophile" evidence="4">
    <location>
        <position position="81"/>
    </location>
</feature>
<keyword evidence="8" id="KW-1185">Reference proteome</keyword>
<comment type="catalytic activity">
    <reaction evidence="4 5">
        <text>uridine(38/39/40) in tRNA = pseudouridine(38/39/40) in tRNA</text>
        <dbReference type="Rhea" id="RHEA:22376"/>
        <dbReference type="Rhea" id="RHEA-COMP:10085"/>
        <dbReference type="Rhea" id="RHEA-COMP:10087"/>
        <dbReference type="ChEBI" id="CHEBI:65314"/>
        <dbReference type="ChEBI" id="CHEBI:65315"/>
        <dbReference type="EC" id="5.4.99.12"/>
    </reaction>
</comment>
<organism evidence="7 8">
    <name type="scientific">Actinomyces respiraculi</name>
    <dbReference type="NCBI Taxonomy" id="2744574"/>
    <lineage>
        <taxon>Bacteria</taxon>
        <taxon>Bacillati</taxon>
        <taxon>Actinomycetota</taxon>
        <taxon>Actinomycetes</taxon>
        <taxon>Actinomycetales</taxon>
        <taxon>Actinomycetaceae</taxon>
        <taxon>Actinomyces</taxon>
    </lineage>
</organism>
<dbReference type="InterPro" id="IPR020097">
    <property type="entry name" value="PsdUridine_synth_TruA_a/b_dom"/>
</dbReference>
<dbReference type="InterPro" id="IPR020103">
    <property type="entry name" value="PsdUridine_synth_cat_dom_sf"/>
</dbReference>
<evidence type="ECO:0000259" key="6">
    <source>
        <dbReference type="Pfam" id="PF01416"/>
    </source>
</evidence>
<evidence type="ECO:0000256" key="1">
    <source>
        <dbReference type="ARBA" id="ARBA00009375"/>
    </source>
</evidence>
<dbReference type="Gene3D" id="3.30.70.660">
    <property type="entry name" value="Pseudouridine synthase I, catalytic domain, C-terminal subdomain"/>
    <property type="match status" value="1"/>
</dbReference>
<dbReference type="KEGG" id="arep:ID810_09430"/>
<dbReference type="Gene3D" id="3.30.70.580">
    <property type="entry name" value="Pseudouridine synthase I, catalytic domain, N-terminal subdomain"/>
    <property type="match status" value="1"/>
</dbReference>
<protein>
    <recommendedName>
        <fullName evidence="4">tRNA pseudouridine synthase A</fullName>
        <ecNumber evidence="4">5.4.99.12</ecNumber>
    </recommendedName>
    <alternativeName>
        <fullName evidence="4">tRNA pseudouridine(38-40) synthase</fullName>
    </alternativeName>
    <alternativeName>
        <fullName evidence="4">tRNA pseudouridylate synthase I</fullName>
    </alternativeName>
    <alternativeName>
        <fullName evidence="4">tRNA-uridine isomerase I</fullName>
    </alternativeName>
</protein>
<dbReference type="InterPro" id="IPR001406">
    <property type="entry name" value="PsdUridine_synth_TruA"/>
</dbReference>
<keyword evidence="3 4" id="KW-0413">Isomerase</keyword>
<name>A0A7T0PWK9_9ACTO</name>
<comment type="similarity">
    <text evidence="1 4 5">Belongs to the tRNA pseudouridine synthase TruA family.</text>
</comment>